<evidence type="ECO:0000313" key="1">
    <source>
        <dbReference type="EMBL" id="JAH00491.1"/>
    </source>
</evidence>
<dbReference type="EMBL" id="GBXM01108086">
    <property type="protein sequence ID" value="JAH00491.1"/>
    <property type="molecule type" value="Transcribed_RNA"/>
</dbReference>
<accession>A0A0E9P782</accession>
<reference evidence="1" key="2">
    <citation type="journal article" date="2015" name="Fish Shellfish Immunol.">
        <title>Early steps in the European eel (Anguilla anguilla)-Vibrio vulnificus interaction in the gills: Role of the RtxA13 toxin.</title>
        <authorList>
            <person name="Callol A."/>
            <person name="Pajuelo D."/>
            <person name="Ebbesson L."/>
            <person name="Teles M."/>
            <person name="MacKenzie S."/>
            <person name="Amaro C."/>
        </authorList>
    </citation>
    <scope>NUCLEOTIDE SEQUENCE</scope>
</reference>
<name>A0A0E9P782_ANGAN</name>
<protein>
    <submittedName>
        <fullName evidence="1">Uncharacterized protein</fullName>
    </submittedName>
</protein>
<reference evidence="1" key="1">
    <citation type="submission" date="2014-11" db="EMBL/GenBank/DDBJ databases">
        <authorList>
            <person name="Amaro Gonzalez C."/>
        </authorList>
    </citation>
    <scope>NUCLEOTIDE SEQUENCE</scope>
</reference>
<organism evidence="1">
    <name type="scientific">Anguilla anguilla</name>
    <name type="common">European freshwater eel</name>
    <name type="synonym">Muraena anguilla</name>
    <dbReference type="NCBI Taxonomy" id="7936"/>
    <lineage>
        <taxon>Eukaryota</taxon>
        <taxon>Metazoa</taxon>
        <taxon>Chordata</taxon>
        <taxon>Craniata</taxon>
        <taxon>Vertebrata</taxon>
        <taxon>Euteleostomi</taxon>
        <taxon>Actinopterygii</taxon>
        <taxon>Neopterygii</taxon>
        <taxon>Teleostei</taxon>
        <taxon>Anguilliformes</taxon>
        <taxon>Anguillidae</taxon>
        <taxon>Anguilla</taxon>
    </lineage>
</organism>
<sequence>MWGRYLPSPSLHFQDIFL</sequence>
<proteinExistence type="predicted"/>
<dbReference type="AlphaFoldDB" id="A0A0E9P782"/>